<protein>
    <submittedName>
        <fullName evidence="1">Uncharacterized protein</fullName>
    </submittedName>
</protein>
<gene>
    <name evidence="1" type="ORF">OYG11_13180</name>
</gene>
<feature type="non-terminal residue" evidence="1">
    <location>
        <position position="1"/>
    </location>
</feature>
<dbReference type="Pfam" id="PF14223">
    <property type="entry name" value="Retrotran_gag_2"/>
    <property type="match status" value="1"/>
</dbReference>
<evidence type="ECO:0000313" key="2">
    <source>
        <dbReference type="Proteomes" id="UP001077788"/>
    </source>
</evidence>
<dbReference type="EMBL" id="JAPQFC010001412">
    <property type="protein sequence ID" value="MCY6525144.1"/>
    <property type="molecule type" value="Genomic_DNA"/>
</dbReference>
<evidence type="ECO:0000313" key="1">
    <source>
        <dbReference type="EMBL" id="MCY6525144.1"/>
    </source>
</evidence>
<accession>A0A9Q4DKC8</accession>
<sequence length="223" mass="26129">SIGTLTFSIFSFSFLKKLEIPCQVILDSTNYFQWVAYMEDLLRSKGLFRIATDQEKKPKDEDKAAKWENRQDQARGLIGMSISPDLRFHIAELDTPNEAMKQLTNFFGIKNEIRSHQLEKELLTLGPNNFSSIEDFLSKFKTLRLLLEGVKVKKEDSNLIYSILTKLGPAYSVFVSTFHSTREAFISQGIDYHHQHIYFWCYNHLKKKTWLCFWPCDKKLQNQ</sequence>
<dbReference type="PANTHER" id="PTHR47481">
    <property type="match status" value="1"/>
</dbReference>
<comment type="caution">
    <text evidence="1">The sequence shown here is derived from an EMBL/GenBank/DDBJ whole genome shotgun (WGS) entry which is preliminary data.</text>
</comment>
<dbReference type="RefSeq" id="WP_267992572.1">
    <property type="nucleotide sequence ID" value="NZ_JAPQFC010001412.1"/>
</dbReference>
<organism evidence="1 2">
    <name type="scientific">Actinobacillus pleuropneumoniae</name>
    <name type="common">Haemophilus pleuropneumoniae</name>
    <dbReference type="NCBI Taxonomy" id="715"/>
    <lineage>
        <taxon>Bacteria</taxon>
        <taxon>Pseudomonadati</taxon>
        <taxon>Pseudomonadota</taxon>
        <taxon>Gammaproteobacteria</taxon>
        <taxon>Pasteurellales</taxon>
        <taxon>Pasteurellaceae</taxon>
        <taxon>Actinobacillus</taxon>
    </lineage>
</organism>
<dbReference type="Proteomes" id="UP001077788">
    <property type="component" value="Unassembled WGS sequence"/>
</dbReference>
<reference evidence="1" key="1">
    <citation type="journal article" date="2021" name="Vet Sci">
        <title>O-Serogroups and Pathovirotypes of Escherichia coli Isolated from Post-Weaning Piglets Showing Diarrhoea and/or Oedema in South Korea.</title>
        <authorList>
            <person name="Byun J.W."/>
            <person name="Moon B.Y."/>
            <person name="Do K.H."/>
            <person name="Lee K."/>
            <person name="Lee H.Y."/>
            <person name="Kim W.I."/>
            <person name="So B."/>
            <person name="Lee W.K."/>
        </authorList>
    </citation>
    <scope>NUCLEOTIDE SEQUENCE</scope>
    <source>
        <strain evidence="1">84/14</strain>
    </source>
</reference>
<proteinExistence type="predicted"/>
<reference evidence="1" key="2">
    <citation type="submission" date="2022-12" db="EMBL/GenBank/DDBJ databases">
        <authorList>
            <person name="Kardos G."/>
            <person name="Sarkozi R."/>
            <person name="Laczko L."/>
            <person name="Marton S."/>
            <person name="Makrai L."/>
            <person name="Banyai K."/>
            <person name="Fodor L."/>
        </authorList>
    </citation>
    <scope>NUCLEOTIDE SEQUENCE</scope>
    <source>
        <strain evidence="1">84/14</strain>
    </source>
</reference>
<name>A0A9Q4DKC8_ACTPL</name>
<dbReference type="PANTHER" id="PTHR47481:SF7">
    <property type="entry name" value="CCHC-TYPE DOMAIN-CONTAINING PROTEIN"/>
    <property type="match status" value="1"/>
</dbReference>
<dbReference type="AlphaFoldDB" id="A0A9Q4DKC8"/>